<sequence length="62" mass="7375">MSRFRRFFGYLSWTNNTKTKETAIQFLLSSFSCSRLSPTYVQDTHMAFEWVAYPSVLRRCIP</sequence>
<keyword evidence="2" id="KW-1185">Reference proteome</keyword>
<reference evidence="1" key="2">
    <citation type="journal article" date="2023" name="BMC Genomics">
        <title>Pest status, molecular evolution, and epigenetic factors derived from the genome assembly of Frankliniella fusca, a thysanopteran phytovirus vector.</title>
        <authorList>
            <person name="Catto M.A."/>
            <person name="Labadie P.E."/>
            <person name="Jacobson A.L."/>
            <person name="Kennedy G.G."/>
            <person name="Srinivasan R."/>
            <person name="Hunt B.G."/>
        </authorList>
    </citation>
    <scope>NUCLEOTIDE SEQUENCE</scope>
    <source>
        <strain evidence="1">PL_HMW_Pooled</strain>
    </source>
</reference>
<name>A0AAE1HMR0_9NEOP</name>
<dbReference type="PROSITE" id="PS51257">
    <property type="entry name" value="PROKAR_LIPOPROTEIN"/>
    <property type="match status" value="1"/>
</dbReference>
<gene>
    <name evidence="1" type="ORF">KUF71_002461</name>
</gene>
<proteinExistence type="predicted"/>
<evidence type="ECO:0000313" key="2">
    <source>
        <dbReference type="Proteomes" id="UP001219518"/>
    </source>
</evidence>
<dbReference type="AlphaFoldDB" id="A0AAE1HMR0"/>
<dbReference type="Proteomes" id="UP001219518">
    <property type="component" value="Unassembled WGS sequence"/>
</dbReference>
<accession>A0AAE1HMR0</accession>
<evidence type="ECO:0000313" key="1">
    <source>
        <dbReference type="EMBL" id="KAK3924190.1"/>
    </source>
</evidence>
<organism evidence="1 2">
    <name type="scientific">Frankliniella fusca</name>
    <dbReference type="NCBI Taxonomy" id="407009"/>
    <lineage>
        <taxon>Eukaryota</taxon>
        <taxon>Metazoa</taxon>
        <taxon>Ecdysozoa</taxon>
        <taxon>Arthropoda</taxon>
        <taxon>Hexapoda</taxon>
        <taxon>Insecta</taxon>
        <taxon>Pterygota</taxon>
        <taxon>Neoptera</taxon>
        <taxon>Paraneoptera</taxon>
        <taxon>Thysanoptera</taxon>
        <taxon>Terebrantia</taxon>
        <taxon>Thripoidea</taxon>
        <taxon>Thripidae</taxon>
        <taxon>Frankliniella</taxon>
    </lineage>
</organism>
<reference evidence="1" key="1">
    <citation type="submission" date="2021-07" db="EMBL/GenBank/DDBJ databases">
        <authorList>
            <person name="Catto M.A."/>
            <person name="Jacobson A."/>
            <person name="Kennedy G."/>
            <person name="Labadie P."/>
            <person name="Hunt B.G."/>
            <person name="Srinivasan R."/>
        </authorList>
    </citation>
    <scope>NUCLEOTIDE SEQUENCE</scope>
    <source>
        <strain evidence="1">PL_HMW_Pooled</strain>
        <tissue evidence="1">Head</tissue>
    </source>
</reference>
<dbReference type="EMBL" id="JAHWGI010001169">
    <property type="protein sequence ID" value="KAK3924190.1"/>
    <property type="molecule type" value="Genomic_DNA"/>
</dbReference>
<protein>
    <submittedName>
        <fullName evidence="1">Catalase</fullName>
    </submittedName>
</protein>
<comment type="caution">
    <text evidence="1">The sequence shown here is derived from an EMBL/GenBank/DDBJ whole genome shotgun (WGS) entry which is preliminary data.</text>
</comment>